<dbReference type="FunFam" id="3.40.50.280:FF:000003">
    <property type="entry name" value="Dimethylamine methyltransferase corrinoid protein"/>
    <property type="match status" value="1"/>
</dbReference>
<dbReference type="InterPro" id="IPR036594">
    <property type="entry name" value="Meth_synthase_dom"/>
</dbReference>
<dbReference type="SUPFAM" id="SSF47644">
    <property type="entry name" value="Methionine synthase domain"/>
    <property type="match status" value="1"/>
</dbReference>
<sequence>MSLEQLCQFVESGKKSEGEALAHELVAQGVDPLEAIDALTEAMGRVGDRFSRLEIFLPEMMLSGEAMASVVEIFRAKMLEGGTEHVAKGKIVLGTVKGDLHEIGKNIVKLMLEAYGFEVKDLGYDVDSFTFLKEAEALKADVIGASALMSTTMPHQKEIIDLLKDRGLRDKYRVIIGGAPTTPQWANDIGADLYCPDAGSAPRLIAELLERRD</sequence>
<dbReference type="GO" id="GO:0046653">
    <property type="term" value="P:tetrahydrofolate metabolic process"/>
    <property type="evidence" value="ECO:0007669"/>
    <property type="project" value="TreeGrafter"/>
</dbReference>
<keyword evidence="3" id="KW-0170">Cobalt</keyword>
<dbReference type="Gene3D" id="1.10.1240.10">
    <property type="entry name" value="Methionine synthase domain"/>
    <property type="match status" value="1"/>
</dbReference>
<comment type="caution">
    <text evidence="6">The sequence shown here is derived from an EMBL/GenBank/DDBJ whole genome shotgun (WGS) entry which is preliminary data.</text>
</comment>
<dbReference type="InterPro" id="IPR050554">
    <property type="entry name" value="Met_Synthase/Corrinoid"/>
</dbReference>
<feature type="domain" description="B12-binding N-terminal" evidence="5">
    <location>
        <begin position="1"/>
        <end position="86"/>
    </location>
</feature>
<proteinExistence type="inferred from homology"/>
<reference evidence="6" key="1">
    <citation type="submission" date="2019-11" db="EMBL/GenBank/DDBJ databases">
        <title>Microbial mats filling the niche in hypersaline microbial mats.</title>
        <authorList>
            <person name="Wong H.L."/>
            <person name="Macleod F.I."/>
            <person name="White R.A. III"/>
            <person name="Burns B.P."/>
        </authorList>
    </citation>
    <scope>NUCLEOTIDE SEQUENCE</scope>
    <source>
        <strain evidence="6">Rbin_158</strain>
    </source>
</reference>
<dbReference type="EMBL" id="WJJP01000769">
    <property type="protein sequence ID" value="MBD3327645.1"/>
    <property type="molecule type" value="Genomic_DNA"/>
</dbReference>
<dbReference type="PROSITE" id="PS51337">
    <property type="entry name" value="B12_BINDING_NTER"/>
    <property type="match status" value="1"/>
</dbReference>
<evidence type="ECO:0000259" key="4">
    <source>
        <dbReference type="PROSITE" id="PS51332"/>
    </source>
</evidence>
<protein>
    <submittedName>
        <fullName evidence="6">Cobalamin-binding protein</fullName>
    </submittedName>
</protein>
<dbReference type="SUPFAM" id="SSF52242">
    <property type="entry name" value="Cobalamin (vitamin B12)-binding domain"/>
    <property type="match status" value="1"/>
</dbReference>
<evidence type="ECO:0000259" key="5">
    <source>
        <dbReference type="PROSITE" id="PS51337"/>
    </source>
</evidence>
<dbReference type="PANTHER" id="PTHR45833:SF1">
    <property type="entry name" value="METHIONINE SYNTHASE"/>
    <property type="match status" value="1"/>
</dbReference>
<dbReference type="SMART" id="SM01018">
    <property type="entry name" value="B12-binding_2"/>
    <property type="match status" value="1"/>
</dbReference>
<dbReference type="Gene3D" id="3.40.50.280">
    <property type="entry name" value="Cobalamin-binding domain"/>
    <property type="match status" value="1"/>
</dbReference>
<evidence type="ECO:0000256" key="3">
    <source>
        <dbReference type="ARBA" id="ARBA00023285"/>
    </source>
</evidence>
<dbReference type="Proteomes" id="UP000649604">
    <property type="component" value="Unassembled WGS sequence"/>
</dbReference>
<dbReference type="GO" id="GO:0046872">
    <property type="term" value="F:metal ion binding"/>
    <property type="evidence" value="ECO:0007669"/>
    <property type="project" value="UniProtKB-KW"/>
</dbReference>
<dbReference type="Pfam" id="PF02310">
    <property type="entry name" value="B12-binding"/>
    <property type="match status" value="1"/>
</dbReference>
<comment type="similarity">
    <text evidence="1">Belongs to the methylamine corrinoid protein family.</text>
</comment>
<dbReference type="GO" id="GO:0050667">
    <property type="term" value="P:homocysteine metabolic process"/>
    <property type="evidence" value="ECO:0007669"/>
    <property type="project" value="TreeGrafter"/>
</dbReference>
<dbReference type="InterPro" id="IPR036724">
    <property type="entry name" value="Cobalamin-bd_sf"/>
</dbReference>
<feature type="domain" description="B12-binding" evidence="4">
    <location>
        <begin position="88"/>
        <end position="213"/>
    </location>
</feature>
<evidence type="ECO:0000256" key="2">
    <source>
        <dbReference type="ARBA" id="ARBA00022723"/>
    </source>
</evidence>
<organism evidence="6 7">
    <name type="scientific">candidate division KSB3 bacterium</name>
    <dbReference type="NCBI Taxonomy" id="2044937"/>
    <lineage>
        <taxon>Bacteria</taxon>
        <taxon>candidate division KSB3</taxon>
    </lineage>
</organism>
<name>A0A9D5Q860_9BACT</name>
<dbReference type="CDD" id="cd02070">
    <property type="entry name" value="corrinoid_protein_B12-BD"/>
    <property type="match status" value="1"/>
</dbReference>
<dbReference type="PANTHER" id="PTHR45833">
    <property type="entry name" value="METHIONINE SYNTHASE"/>
    <property type="match status" value="1"/>
</dbReference>
<dbReference type="InterPro" id="IPR006158">
    <property type="entry name" value="Cobalamin-bd"/>
</dbReference>
<dbReference type="InterPro" id="IPR003759">
    <property type="entry name" value="Cbl-bd_cap"/>
</dbReference>
<dbReference type="AlphaFoldDB" id="A0A9D5Q860"/>
<evidence type="ECO:0000313" key="7">
    <source>
        <dbReference type="Proteomes" id="UP000649604"/>
    </source>
</evidence>
<dbReference type="Pfam" id="PF02607">
    <property type="entry name" value="B12-binding_2"/>
    <property type="match status" value="1"/>
</dbReference>
<dbReference type="GO" id="GO:0008705">
    <property type="term" value="F:methionine synthase activity"/>
    <property type="evidence" value="ECO:0007669"/>
    <property type="project" value="TreeGrafter"/>
</dbReference>
<keyword evidence="2" id="KW-0479">Metal-binding</keyword>
<evidence type="ECO:0000313" key="6">
    <source>
        <dbReference type="EMBL" id="MBD3327645.1"/>
    </source>
</evidence>
<dbReference type="GO" id="GO:0005829">
    <property type="term" value="C:cytosol"/>
    <property type="evidence" value="ECO:0007669"/>
    <property type="project" value="TreeGrafter"/>
</dbReference>
<dbReference type="GO" id="GO:0031419">
    <property type="term" value="F:cobalamin binding"/>
    <property type="evidence" value="ECO:0007669"/>
    <property type="project" value="InterPro"/>
</dbReference>
<gene>
    <name evidence="6" type="ORF">GF339_23885</name>
</gene>
<dbReference type="PROSITE" id="PS51332">
    <property type="entry name" value="B12_BINDING"/>
    <property type="match status" value="1"/>
</dbReference>
<accession>A0A9D5Q860</accession>
<evidence type="ECO:0000256" key="1">
    <source>
        <dbReference type="ARBA" id="ARBA00010854"/>
    </source>
</evidence>